<keyword evidence="1" id="KW-0805">Transcription regulation</keyword>
<feature type="domain" description="HTH marR-type" evidence="4">
    <location>
        <begin position="20"/>
        <end position="154"/>
    </location>
</feature>
<dbReference type="GO" id="GO:0003700">
    <property type="term" value="F:DNA-binding transcription factor activity"/>
    <property type="evidence" value="ECO:0007669"/>
    <property type="project" value="InterPro"/>
</dbReference>
<dbReference type="AlphaFoldDB" id="A0A0S6U1Z3"/>
<dbReference type="InterPro" id="IPR011991">
    <property type="entry name" value="ArsR-like_HTH"/>
</dbReference>
<dbReference type="SMART" id="SM00347">
    <property type="entry name" value="HTH_MARR"/>
    <property type="match status" value="1"/>
</dbReference>
<name>A0A0S6U1Z3_CLOBO</name>
<protein>
    <recommendedName>
        <fullName evidence="4">HTH marR-type domain-containing protein</fullName>
    </recommendedName>
</protein>
<dbReference type="InterPro" id="IPR036388">
    <property type="entry name" value="WH-like_DNA-bd_sf"/>
</dbReference>
<dbReference type="Gene3D" id="1.10.10.10">
    <property type="entry name" value="Winged helix-like DNA-binding domain superfamily/Winged helix DNA-binding domain"/>
    <property type="match status" value="1"/>
</dbReference>
<organism evidence="5">
    <name type="scientific">Clostridium botulinum B str. Osaka05</name>
    <dbReference type="NCBI Taxonomy" id="1407017"/>
    <lineage>
        <taxon>Bacteria</taxon>
        <taxon>Bacillati</taxon>
        <taxon>Bacillota</taxon>
        <taxon>Clostridia</taxon>
        <taxon>Eubacteriales</taxon>
        <taxon>Clostridiaceae</taxon>
        <taxon>Clostridium</taxon>
    </lineage>
</organism>
<gene>
    <name evidence="5" type="ORF">CBO05C_1226</name>
</gene>
<dbReference type="PANTHER" id="PTHR35790">
    <property type="entry name" value="HTH-TYPE TRANSCRIPTIONAL REGULATOR PCHR"/>
    <property type="match status" value="1"/>
</dbReference>
<sequence>MDNRKNEIDFNEYSKCNIVFEKLMKLINIYSEHEINPRMYGTDEIYYSLEIHTIYIIGKNPGINLTDIAHSHGISKSAVSKVIKKLEKKGDVHRYKMEDNKKEVLFQLTDKGKEAYYGHIEYHKVNQKMLINMLKEIPDEKVNIFLEIVDIFITYGENLIKE</sequence>
<dbReference type="SUPFAM" id="SSF46785">
    <property type="entry name" value="Winged helix' DNA-binding domain"/>
    <property type="match status" value="1"/>
</dbReference>
<dbReference type="Proteomes" id="UP000054164">
    <property type="component" value="Unassembled WGS sequence"/>
</dbReference>
<evidence type="ECO:0000259" key="4">
    <source>
        <dbReference type="PROSITE" id="PS50995"/>
    </source>
</evidence>
<keyword evidence="2" id="KW-0238">DNA-binding</keyword>
<dbReference type="Pfam" id="PF01047">
    <property type="entry name" value="MarR"/>
    <property type="match status" value="1"/>
</dbReference>
<dbReference type="PROSITE" id="PS50995">
    <property type="entry name" value="HTH_MARR_2"/>
    <property type="match status" value="1"/>
</dbReference>
<dbReference type="GO" id="GO:0003677">
    <property type="term" value="F:DNA binding"/>
    <property type="evidence" value="ECO:0007669"/>
    <property type="project" value="UniProtKB-KW"/>
</dbReference>
<keyword evidence="3" id="KW-0804">Transcription</keyword>
<proteinExistence type="predicted"/>
<dbReference type="InterPro" id="IPR036390">
    <property type="entry name" value="WH_DNA-bd_sf"/>
</dbReference>
<accession>A0A0S6U1Z3</accession>
<dbReference type="HOGENOM" id="CLU_083287_11_0_9"/>
<evidence type="ECO:0000256" key="1">
    <source>
        <dbReference type="ARBA" id="ARBA00023015"/>
    </source>
</evidence>
<reference evidence="5" key="1">
    <citation type="submission" date="2013-10" db="EMBL/GenBank/DDBJ databases">
        <title>Draft genome sequence of Clostridium botulinum type B strain Osaka05.</title>
        <authorList>
            <person name="Sakaguchi Y."/>
            <person name="Hosomi K."/>
            <person name="Uchiyama J."/>
            <person name="Ogura Y."/>
            <person name="Sakaguchi M."/>
            <person name="Kohda T."/>
            <person name="Mukamoto M."/>
            <person name="Misawa N."/>
            <person name="Matsuzaki S."/>
            <person name="Hayashi T."/>
            <person name="Kozaki S."/>
        </authorList>
    </citation>
    <scope>NUCLEOTIDE SEQUENCE</scope>
    <source>
        <strain evidence="5">Osaka05</strain>
    </source>
</reference>
<dbReference type="PANTHER" id="PTHR35790:SF4">
    <property type="entry name" value="HTH-TYPE TRANSCRIPTIONAL REGULATOR PCHR"/>
    <property type="match status" value="1"/>
</dbReference>
<evidence type="ECO:0000256" key="3">
    <source>
        <dbReference type="ARBA" id="ARBA00023163"/>
    </source>
</evidence>
<dbReference type="InterPro" id="IPR052067">
    <property type="entry name" value="Metal_resp_HTH_trans_reg"/>
</dbReference>
<dbReference type="InterPro" id="IPR000835">
    <property type="entry name" value="HTH_MarR-typ"/>
</dbReference>
<dbReference type="EMBL" id="DF384213">
    <property type="protein sequence ID" value="GAE01536.1"/>
    <property type="molecule type" value="Genomic_DNA"/>
</dbReference>
<evidence type="ECO:0000313" key="5">
    <source>
        <dbReference type="EMBL" id="GAE01536.1"/>
    </source>
</evidence>
<evidence type="ECO:0000256" key="2">
    <source>
        <dbReference type="ARBA" id="ARBA00023125"/>
    </source>
</evidence>
<dbReference type="RefSeq" id="WP_051394133.1">
    <property type="nucleotide sequence ID" value="NZ_DF384213.1"/>
</dbReference>
<dbReference type="CDD" id="cd00090">
    <property type="entry name" value="HTH_ARSR"/>
    <property type="match status" value="1"/>
</dbReference>